<dbReference type="Gene3D" id="3.40.50.720">
    <property type="entry name" value="NAD(P)-binding Rossmann-like Domain"/>
    <property type="match status" value="1"/>
</dbReference>
<dbReference type="GO" id="GO:0016020">
    <property type="term" value="C:membrane"/>
    <property type="evidence" value="ECO:0007669"/>
    <property type="project" value="TreeGrafter"/>
</dbReference>
<gene>
    <name evidence="4" type="ORF">BJI69_20215</name>
</gene>
<dbReference type="CDD" id="cd05233">
    <property type="entry name" value="SDR_c"/>
    <property type="match status" value="1"/>
</dbReference>
<evidence type="ECO:0000313" key="4">
    <source>
        <dbReference type="EMBL" id="APG05995.1"/>
    </source>
</evidence>
<name>A0A1L3EY60_9GAMM</name>
<dbReference type="PRINTS" id="PR00080">
    <property type="entry name" value="SDRFAMILY"/>
</dbReference>
<protein>
    <recommendedName>
        <fullName evidence="6">Short-chain dehydrogenase</fullName>
    </recommendedName>
</protein>
<keyword evidence="5" id="KW-1185">Reference proteome</keyword>
<reference evidence="5" key="1">
    <citation type="submission" date="2016-09" db="EMBL/GenBank/DDBJ databases">
        <authorList>
            <person name="Lysoe E."/>
        </authorList>
    </citation>
    <scope>NUCLEOTIDE SEQUENCE [LARGE SCALE GENOMIC DNA]</scope>
    <source>
        <strain evidence="5">LJ96T</strain>
    </source>
</reference>
<dbReference type="PRINTS" id="PR00081">
    <property type="entry name" value="GDHRDH"/>
</dbReference>
<dbReference type="InterPro" id="IPR036291">
    <property type="entry name" value="NAD(P)-bd_dom_sf"/>
</dbReference>
<organism evidence="4 5">
    <name type="scientific">Luteibacter rhizovicinus DSM 16549</name>
    <dbReference type="NCBI Taxonomy" id="1440763"/>
    <lineage>
        <taxon>Bacteria</taxon>
        <taxon>Pseudomonadati</taxon>
        <taxon>Pseudomonadota</taxon>
        <taxon>Gammaproteobacteria</taxon>
        <taxon>Lysobacterales</taxon>
        <taxon>Rhodanobacteraceae</taxon>
        <taxon>Luteibacter</taxon>
    </lineage>
</organism>
<evidence type="ECO:0008006" key="6">
    <source>
        <dbReference type="Google" id="ProtNLM"/>
    </source>
</evidence>
<comment type="similarity">
    <text evidence="1 3">Belongs to the short-chain dehydrogenases/reductases (SDR) family.</text>
</comment>
<evidence type="ECO:0000256" key="2">
    <source>
        <dbReference type="ARBA" id="ARBA00023002"/>
    </source>
</evidence>
<accession>A0A1L3EY60</accession>
<dbReference type="PANTHER" id="PTHR44196">
    <property type="entry name" value="DEHYDROGENASE/REDUCTASE SDR FAMILY MEMBER 7B"/>
    <property type="match status" value="1"/>
</dbReference>
<evidence type="ECO:0000256" key="1">
    <source>
        <dbReference type="ARBA" id="ARBA00006484"/>
    </source>
</evidence>
<dbReference type="InterPro" id="IPR002347">
    <property type="entry name" value="SDR_fam"/>
</dbReference>
<dbReference type="Proteomes" id="UP000182987">
    <property type="component" value="Chromosome"/>
</dbReference>
<evidence type="ECO:0000256" key="3">
    <source>
        <dbReference type="RuleBase" id="RU000363"/>
    </source>
</evidence>
<dbReference type="Pfam" id="PF00106">
    <property type="entry name" value="adh_short"/>
    <property type="match status" value="1"/>
</dbReference>
<proteinExistence type="inferred from homology"/>
<dbReference type="GO" id="GO:0016491">
    <property type="term" value="F:oxidoreductase activity"/>
    <property type="evidence" value="ECO:0007669"/>
    <property type="project" value="UniProtKB-KW"/>
</dbReference>
<dbReference type="STRING" id="1440763.BJI69_20215"/>
<dbReference type="SUPFAM" id="SSF51735">
    <property type="entry name" value="NAD(P)-binding Rossmann-fold domains"/>
    <property type="match status" value="1"/>
</dbReference>
<dbReference type="AlphaFoldDB" id="A0A1L3EY60"/>
<keyword evidence="2" id="KW-0560">Oxidoreductase</keyword>
<dbReference type="KEGG" id="lrz:BJI69_20215"/>
<dbReference type="EMBL" id="CP017480">
    <property type="protein sequence ID" value="APG05995.1"/>
    <property type="molecule type" value="Genomic_DNA"/>
</dbReference>
<evidence type="ECO:0000313" key="5">
    <source>
        <dbReference type="Proteomes" id="UP000182987"/>
    </source>
</evidence>
<dbReference type="PANTHER" id="PTHR44196:SF1">
    <property type="entry name" value="DEHYDROGENASE_REDUCTASE SDR FAMILY MEMBER 7B"/>
    <property type="match status" value="1"/>
</dbReference>
<sequence length="249" mass="27672">MVAVQNVVARIEKQVGPIDVLINNAGIFGPIGNTWECDWRAWWKTIEVNLGGAVAFSHSVIPHMAARRRGRIVNVTSQAGAFRWPTVSAYSVSKDALIKFSENLAIECHASSIRVFAYHPGLLALGMTLQGKSMEGAADNAQARVGAWCRAQLESEMVASEEDAATKLVMVLSGRYDILTGRYITVWDDLDVLVERLGGVTAAGYKNYLMLRPQRDCRDEARSPWQRPTRSLLGTAWSRLTRLLRWLGR</sequence>